<dbReference type="OrthoDB" id="23833at2157"/>
<dbReference type="EMBL" id="CP002051">
    <property type="protein sequence ID" value="ADI32325.1"/>
    <property type="molecule type" value="Genomic_DNA"/>
</dbReference>
<protein>
    <submittedName>
        <fullName evidence="6">4Fe-4S ferredoxin iron-sulfur binding domain protein</fullName>
    </submittedName>
</protein>
<reference evidence="7" key="1">
    <citation type="submission" date="2010-05" db="EMBL/GenBank/DDBJ databases">
        <title>Complete sequence of Staphylothermus hellenicus DSM 12710.</title>
        <authorList>
            <consortium name="US DOE Joint Genome Institute"/>
            <person name="Lucas S."/>
            <person name="Copeland A."/>
            <person name="Lapidus A."/>
            <person name="Cheng J.-F."/>
            <person name="Bruce D."/>
            <person name="Goodwin L."/>
            <person name="Pitluck S."/>
            <person name="Davenport K."/>
            <person name="Detter J.C."/>
            <person name="Han C."/>
            <person name="Tapia R."/>
            <person name="Larimer F."/>
            <person name="Land M."/>
            <person name="Hauser L."/>
            <person name="Kyrpides N."/>
            <person name="Mikhailova N."/>
            <person name="Anderson I.J."/>
            <person name="Woyke T."/>
        </authorList>
    </citation>
    <scope>NUCLEOTIDE SEQUENCE [LARGE SCALE GENOMIC DNA]</scope>
    <source>
        <strain evidence="7">DSM 12710 / JCM 10830 / BK20S6-10-b1 / P8</strain>
    </source>
</reference>
<evidence type="ECO:0000313" key="6">
    <source>
        <dbReference type="EMBL" id="ADI32325.1"/>
    </source>
</evidence>
<dbReference type="SUPFAM" id="SSF54862">
    <property type="entry name" value="4Fe-4S ferredoxins"/>
    <property type="match status" value="1"/>
</dbReference>
<reference evidence="6 7" key="2">
    <citation type="journal article" date="2011" name="Stand. Genomic Sci.">
        <title>Complete genome sequence of Staphylothermus hellenicus P8.</title>
        <authorList>
            <person name="Anderson I."/>
            <person name="Wirth R."/>
            <person name="Lucas S."/>
            <person name="Copeland A."/>
            <person name="Lapidus A."/>
            <person name="Cheng J.F."/>
            <person name="Goodwin L."/>
            <person name="Pitluck S."/>
            <person name="Davenport K."/>
            <person name="Detter J.C."/>
            <person name="Han C."/>
            <person name="Tapia R."/>
            <person name="Land M."/>
            <person name="Hauser L."/>
            <person name="Pati A."/>
            <person name="Mikhailova N."/>
            <person name="Woyke T."/>
            <person name="Klenk H.P."/>
            <person name="Kyrpides N."/>
            <person name="Ivanova N."/>
        </authorList>
    </citation>
    <scope>NUCLEOTIDE SEQUENCE [LARGE SCALE GENOMIC DNA]</scope>
    <source>
        <strain evidence="7">DSM 12710 / JCM 10830 / BK20S6-10-b1 / P8</strain>
    </source>
</reference>
<dbReference type="Pfam" id="PF14697">
    <property type="entry name" value="Fer4_21"/>
    <property type="match status" value="1"/>
</dbReference>
<dbReference type="PROSITE" id="PS00198">
    <property type="entry name" value="4FE4S_FER_1"/>
    <property type="match status" value="1"/>
</dbReference>
<gene>
    <name evidence="6" type="ordered locus">Shell_1226</name>
</gene>
<evidence type="ECO:0000313" key="7">
    <source>
        <dbReference type="Proteomes" id="UP000002573"/>
    </source>
</evidence>
<feature type="domain" description="4Fe-4S ferredoxin-type" evidence="5">
    <location>
        <begin position="34"/>
        <end position="63"/>
    </location>
</feature>
<dbReference type="KEGG" id="shc:Shell_1226"/>
<dbReference type="Gene3D" id="3.30.70.20">
    <property type="match status" value="1"/>
</dbReference>
<dbReference type="Proteomes" id="UP000002573">
    <property type="component" value="Chromosome"/>
</dbReference>
<keyword evidence="4" id="KW-0411">Iron-sulfur</keyword>
<organism evidence="6 7">
    <name type="scientific">Staphylothermus hellenicus (strain DSM 12710 / JCM 10830 / BK20S6-10-b1 / P8)</name>
    <dbReference type="NCBI Taxonomy" id="591019"/>
    <lineage>
        <taxon>Archaea</taxon>
        <taxon>Thermoproteota</taxon>
        <taxon>Thermoprotei</taxon>
        <taxon>Desulfurococcales</taxon>
        <taxon>Desulfurococcaceae</taxon>
        <taxon>Staphylothermus</taxon>
    </lineage>
</organism>
<sequence>MGKEQSVKKDILGREIKDLSKKDWWGIPRKEIDWYPRIDYERCIGCGLCLFTCGRTVYDWDFEKMRPVVARPYNCMVGCDTCAKACPRDAIWFPPLGYLRKMRDKALAITKSRKTLEKIKQRIKNEKSL</sequence>
<keyword evidence="2" id="KW-0479">Metal-binding</keyword>
<dbReference type="GO" id="GO:0051539">
    <property type="term" value="F:4 iron, 4 sulfur cluster binding"/>
    <property type="evidence" value="ECO:0007669"/>
    <property type="project" value="UniProtKB-KW"/>
</dbReference>
<dbReference type="GO" id="GO:0016491">
    <property type="term" value="F:oxidoreductase activity"/>
    <property type="evidence" value="ECO:0007669"/>
    <property type="project" value="UniProtKB-ARBA"/>
</dbReference>
<dbReference type="PROSITE" id="PS51379">
    <property type="entry name" value="4FE4S_FER_2"/>
    <property type="match status" value="2"/>
</dbReference>
<dbReference type="InterPro" id="IPR050572">
    <property type="entry name" value="Fe-S_Ferredoxin"/>
</dbReference>
<evidence type="ECO:0000256" key="3">
    <source>
        <dbReference type="ARBA" id="ARBA00023004"/>
    </source>
</evidence>
<dbReference type="GO" id="GO:0046872">
    <property type="term" value="F:metal ion binding"/>
    <property type="evidence" value="ECO:0007669"/>
    <property type="project" value="UniProtKB-KW"/>
</dbReference>
<name>D7D979_STAHD</name>
<accession>D7D979</accession>
<dbReference type="STRING" id="591019.Shell_1226"/>
<dbReference type="InterPro" id="IPR017896">
    <property type="entry name" value="4Fe4S_Fe-S-bd"/>
</dbReference>
<evidence type="ECO:0000259" key="5">
    <source>
        <dbReference type="PROSITE" id="PS51379"/>
    </source>
</evidence>
<keyword evidence="1" id="KW-0004">4Fe-4S</keyword>
<dbReference type="eggNOG" id="arCOG02461">
    <property type="taxonomic scope" value="Archaea"/>
</dbReference>
<keyword evidence="7" id="KW-1185">Reference proteome</keyword>
<dbReference type="AlphaFoldDB" id="D7D979"/>
<evidence type="ECO:0000256" key="1">
    <source>
        <dbReference type="ARBA" id="ARBA00022485"/>
    </source>
</evidence>
<dbReference type="PANTHER" id="PTHR43687">
    <property type="entry name" value="ADENYLYLSULFATE REDUCTASE, BETA SUBUNIT"/>
    <property type="match status" value="1"/>
</dbReference>
<proteinExistence type="predicted"/>
<evidence type="ECO:0000256" key="2">
    <source>
        <dbReference type="ARBA" id="ARBA00022723"/>
    </source>
</evidence>
<keyword evidence="3" id="KW-0408">Iron</keyword>
<feature type="domain" description="4Fe-4S ferredoxin-type" evidence="5">
    <location>
        <begin position="65"/>
        <end position="96"/>
    </location>
</feature>
<dbReference type="HOGENOM" id="CLU_156996_0_0_2"/>
<evidence type="ECO:0000256" key="4">
    <source>
        <dbReference type="ARBA" id="ARBA00023014"/>
    </source>
</evidence>
<dbReference type="PANTHER" id="PTHR43687:SF2">
    <property type="entry name" value="FERREDOXIN 3"/>
    <property type="match status" value="1"/>
</dbReference>
<dbReference type="InterPro" id="IPR017900">
    <property type="entry name" value="4Fe4S_Fe_S_CS"/>
</dbReference>